<name>A0ABV5CV14_9ACTN</name>
<dbReference type="EMBL" id="JBCGDC010000071">
    <property type="protein sequence ID" value="MFB6395845.1"/>
    <property type="molecule type" value="Genomic_DNA"/>
</dbReference>
<evidence type="ECO:0000313" key="2">
    <source>
        <dbReference type="EMBL" id="MFB6395845.1"/>
    </source>
</evidence>
<dbReference type="RefSeq" id="WP_375735491.1">
    <property type="nucleotide sequence ID" value="NZ_JBCGDC010000071.1"/>
</dbReference>
<evidence type="ECO:0000259" key="1">
    <source>
        <dbReference type="Pfam" id="PF02371"/>
    </source>
</evidence>
<organism evidence="2 3">
    <name type="scientific">Polymorphospora lycopeni</name>
    <dbReference type="NCBI Taxonomy" id="3140240"/>
    <lineage>
        <taxon>Bacteria</taxon>
        <taxon>Bacillati</taxon>
        <taxon>Actinomycetota</taxon>
        <taxon>Actinomycetes</taxon>
        <taxon>Micromonosporales</taxon>
        <taxon>Micromonosporaceae</taxon>
        <taxon>Polymorphospora</taxon>
    </lineage>
</organism>
<comment type="caution">
    <text evidence="2">The sequence shown here is derived from an EMBL/GenBank/DDBJ whole genome shotgun (WGS) entry which is preliminary data.</text>
</comment>
<dbReference type="Pfam" id="PF02371">
    <property type="entry name" value="Transposase_20"/>
    <property type="match status" value="1"/>
</dbReference>
<feature type="domain" description="Transposase IS116/IS110/IS902 C-terminal" evidence="1">
    <location>
        <begin position="69"/>
        <end position="154"/>
    </location>
</feature>
<proteinExistence type="predicted"/>
<evidence type="ECO:0000313" key="3">
    <source>
        <dbReference type="Proteomes" id="UP001582793"/>
    </source>
</evidence>
<accession>A0ABV5CV14</accession>
<dbReference type="InterPro" id="IPR003346">
    <property type="entry name" value="Transposase_20"/>
</dbReference>
<dbReference type="PANTHER" id="PTHR33055:SF3">
    <property type="entry name" value="PUTATIVE TRANSPOSASE FOR IS117-RELATED"/>
    <property type="match status" value="1"/>
</dbReference>
<sequence>MYAFLRRDSYRGGKTATELLQRLRSAPTTATALPTATLTAMIHAQVQLLRALQAIEKLIKEIIAVHPRAQLLTALPGVGQINLAQLLAEVGPILMRVGTAEQAAAECGTTPVTKASGKVRGVYFRWAANTRARTAITTFAHNARLQSPWAAKLYTDARARGKRNPHAVRIVARAWLRVIWACWHTNTPYNPTQHRAAQALTPTT</sequence>
<keyword evidence="3" id="KW-1185">Reference proteome</keyword>
<dbReference type="InterPro" id="IPR047650">
    <property type="entry name" value="Transpos_IS110"/>
</dbReference>
<dbReference type="PANTHER" id="PTHR33055">
    <property type="entry name" value="TRANSPOSASE FOR INSERTION SEQUENCE ELEMENT IS1111A"/>
    <property type="match status" value="1"/>
</dbReference>
<protein>
    <submittedName>
        <fullName evidence="2">Transposase</fullName>
    </submittedName>
</protein>
<reference evidence="2 3" key="1">
    <citation type="submission" date="2024-04" db="EMBL/GenBank/DDBJ databases">
        <title>Polymorphospora sp. isolated from Baiyangdian Lake in Xiong'an New Area.</title>
        <authorList>
            <person name="Zhang X."/>
            <person name="Liu J."/>
        </authorList>
    </citation>
    <scope>NUCLEOTIDE SEQUENCE [LARGE SCALE GENOMIC DNA]</scope>
    <source>
        <strain evidence="2 3">2-325</strain>
    </source>
</reference>
<gene>
    <name evidence="2" type="ORF">AAFH96_22420</name>
</gene>
<dbReference type="Proteomes" id="UP001582793">
    <property type="component" value="Unassembled WGS sequence"/>
</dbReference>